<dbReference type="Proteomes" id="UP001221757">
    <property type="component" value="Unassembled WGS sequence"/>
</dbReference>
<name>A0AAD7CLZ5_MYCRO</name>
<evidence type="ECO:0000313" key="4">
    <source>
        <dbReference type="Proteomes" id="UP001221757"/>
    </source>
</evidence>
<comment type="caution">
    <text evidence="3">The sequence shown here is derived from an EMBL/GenBank/DDBJ whole genome shotgun (WGS) entry which is preliminary data.</text>
</comment>
<feature type="region of interest" description="Disordered" evidence="1">
    <location>
        <begin position="217"/>
        <end position="242"/>
    </location>
</feature>
<gene>
    <name evidence="3" type="ORF">B0H17DRAFT_1147313</name>
</gene>
<evidence type="ECO:0000256" key="1">
    <source>
        <dbReference type="SAM" id="MobiDB-lite"/>
    </source>
</evidence>
<keyword evidence="4" id="KW-1185">Reference proteome</keyword>
<feature type="transmembrane region" description="Helical" evidence="2">
    <location>
        <begin position="24"/>
        <end position="44"/>
    </location>
</feature>
<proteinExistence type="predicted"/>
<feature type="transmembrane region" description="Helical" evidence="2">
    <location>
        <begin position="151"/>
        <end position="170"/>
    </location>
</feature>
<keyword evidence="2" id="KW-0472">Membrane</keyword>
<protein>
    <submittedName>
        <fullName evidence="3">Uncharacterized protein</fullName>
    </submittedName>
</protein>
<keyword evidence="2" id="KW-1133">Transmembrane helix</keyword>
<dbReference type="AlphaFoldDB" id="A0AAD7CLZ5"/>
<evidence type="ECO:0000313" key="3">
    <source>
        <dbReference type="EMBL" id="KAJ7652631.1"/>
    </source>
</evidence>
<organism evidence="3 4">
    <name type="scientific">Mycena rosella</name>
    <name type="common">Pink bonnet</name>
    <name type="synonym">Agaricus rosellus</name>
    <dbReference type="NCBI Taxonomy" id="1033263"/>
    <lineage>
        <taxon>Eukaryota</taxon>
        <taxon>Fungi</taxon>
        <taxon>Dikarya</taxon>
        <taxon>Basidiomycota</taxon>
        <taxon>Agaricomycotina</taxon>
        <taxon>Agaricomycetes</taxon>
        <taxon>Agaricomycetidae</taxon>
        <taxon>Agaricales</taxon>
        <taxon>Marasmiineae</taxon>
        <taxon>Mycenaceae</taxon>
        <taxon>Mycena</taxon>
    </lineage>
</organism>
<evidence type="ECO:0000256" key="2">
    <source>
        <dbReference type="SAM" id="Phobius"/>
    </source>
</evidence>
<feature type="transmembrane region" description="Helical" evidence="2">
    <location>
        <begin position="120"/>
        <end position="139"/>
    </location>
</feature>
<dbReference type="EMBL" id="JARKIE010000344">
    <property type="protein sequence ID" value="KAJ7652631.1"/>
    <property type="molecule type" value="Genomic_DNA"/>
</dbReference>
<feature type="transmembrane region" description="Helical" evidence="2">
    <location>
        <begin position="182"/>
        <end position="207"/>
    </location>
</feature>
<keyword evidence="2" id="KW-0812">Transmembrane</keyword>
<reference evidence="3" key="1">
    <citation type="submission" date="2023-03" db="EMBL/GenBank/DDBJ databases">
        <title>Massive genome expansion in bonnet fungi (Mycena s.s.) driven by repeated elements and novel gene families across ecological guilds.</title>
        <authorList>
            <consortium name="Lawrence Berkeley National Laboratory"/>
            <person name="Harder C.B."/>
            <person name="Miyauchi S."/>
            <person name="Viragh M."/>
            <person name="Kuo A."/>
            <person name="Thoen E."/>
            <person name="Andreopoulos B."/>
            <person name="Lu D."/>
            <person name="Skrede I."/>
            <person name="Drula E."/>
            <person name="Henrissat B."/>
            <person name="Morin E."/>
            <person name="Kohler A."/>
            <person name="Barry K."/>
            <person name="LaButti K."/>
            <person name="Morin E."/>
            <person name="Salamov A."/>
            <person name="Lipzen A."/>
            <person name="Mereny Z."/>
            <person name="Hegedus B."/>
            <person name="Baldrian P."/>
            <person name="Stursova M."/>
            <person name="Weitz H."/>
            <person name="Taylor A."/>
            <person name="Grigoriev I.V."/>
            <person name="Nagy L.G."/>
            <person name="Martin F."/>
            <person name="Kauserud H."/>
        </authorList>
    </citation>
    <scope>NUCLEOTIDE SEQUENCE</scope>
    <source>
        <strain evidence="3">CBHHK067</strain>
    </source>
</reference>
<sequence>MSHGHTGMALLRTGKLPSEWDYDLIGTSFYVVVATVDVANNRTAWRSGQRPRHRPLFERLSRARMIGVGAIPLLFALIASGFTLHAHQAISHTAPVIWCSFYDGSTPVKREDIPFTLVDFPAMVGVTVSSLPGICLSLVRGRNLARAVRPTAWSALIAAGTFSTLPILSIGPVAGMGAVKWVIYWVFAWGPFISSLFPANGFFPAYGKRSGGGPDRRSAGHFGCGSEAPGSSTKGLSENLGF</sequence>
<accession>A0AAD7CLZ5</accession>
<feature type="transmembrane region" description="Helical" evidence="2">
    <location>
        <begin position="65"/>
        <end position="86"/>
    </location>
</feature>